<proteinExistence type="predicted"/>
<dbReference type="InterPro" id="IPR010985">
    <property type="entry name" value="Ribbon_hlx_hlx"/>
</dbReference>
<protein>
    <submittedName>
        <fullName evidence="1">CopG family transcriptional regulator</fullName>
    </submittedName>
</protein>
<dbReference type="Proteomes" id="UP000254161">
    <property type="component" value="Unassembled WGS sequence"/>
</dbReference>
<sequence>MLENLKADKIMVSLPHSLNEELKEFAKEFKVSKSGLISQALDFYFDTLDLELAKQRTMQNNKRLNLKEMKAFIDEL</sequence>
<dbReference type="GeneID" id="77231639"/>
<dbReference type="GO" id="GO:0006355">
    <property type="term" value="P:regulation of DNA-templated transcription"/>
    <property type="evidence" value="ECO:0007669"/>
    <property type="project" value="InterPro"/>
</dbReference>
<dbReference type="EMBL" id="AABVLA010000063">
    <property type="protein sequence ID" value="EAJ1622837.1"/>
    <property type="molecule type" value="Genomic_DNA"/>
</dbReference>
<evidence type="ECO:0000313" key="3">
    <source>
        <dbReference type="Proteomes" id="UP000254161"/>
    </source>
</evidence>
<reference evidence="2 3" key="1">
    <citation type="submission" date="2018-06" db="EMBL/GenBank/DDBJ databases">
        <authorList>
            <consortium name="Pathogen Informatics"/>
            <person name="Doyle S."/>
        </authorList>
    </citation>
    <scope>NUCLEOTIDE SEQUENCE [LARGE SCALE GENOMIC DNA]</scope>
    <source>
        <strain evidence="2 3">NCTC12264</strain>
    </source>
</reference>
<dbReference type="InterPro" id="IPR013321">
    <property type="entry name" value="Arc_rbn_hlx_hlx"/>
</dbReference>
<dbReference type="Gene3D" id="1.10.1220.10">
    <property type="entry name" value="Met repressor-like"/>
    <property type="match status" value="1"/>
</dbReference>
<dbReference type="AlphaFoldDB" id="A0A381F3Q4"/>
<evidence type="ECO:0000313" key="2">
    <source>
        <dbReference type="EMBL" id="SUX41064.1"/>
    </source>
</evidence>
<dbReference type="Proteomes" id="UP000535305">
    <property type="component" value="Unassembled WGS sequence"/>
</dbReference>
<evidence type="ECO:0000313" key="4">
    <source>
        <dbReference type="Proteomes" id="UP000535305"/>
    </source>
</evidence>
<gene>
    <name evidence="1" type="ORF">CT510_09365</name>
    <name evidence="2" type="ORF">NCTC12264_01882</name>
</gene>
<dbReference type="SUPFAM" id="SSF47598">
    <property type="entry name" value="Ribbon-helix-helix"/>
    <property type="match status" value="1"/>
</dbReference>
<accession>A0A381F3Q4</accession>
<dbReference type="EMBL" id="UFUZ01000002">
    <property type="protein sequence ID" value="SUX41064.1"/>
    <property type="molecule type" value="Genomic_DNA"/>
</dbReference>
<reference evidence="1 4" key="2">
    <citation type="submission" date="2018-06" db="EMBL/GenBank/DDBJ databases">
        <authorList>
            <consortium name="PulseNet: The National Subtyping Network for Foodborne Disease Surveillance"/>
            <person name="Tarr C.L."/>
            <person name="Trees E."/>
            <person name="Katz L.S."/>
            <person name="Carleton-Romer H.A."/>
            <person name="Stroika S."/>
            <person name="Kucerova Z."/>
            <person name="Roache K.F."/>
            <person name="Sabol A.L."/>
            <person name="Besser J."/>
            <person name="Gerner-Smidt P."/>
        </authorList>
    </citation>
    <scope>NUCLEOTIDE SEQUENCE [LARGE SCALE GENOMIC DNA]</scope>
    <source>
        <strain evidence="1 4">PNUSAC003104</strain>
    </source>
</reference>
<name>A0A381F3Q4_CAMUP</name>
<keyword evidence="4" id="KW-1185">Reference proteome</keyword>
<dbReference type="RefSeq" id="WP_115631316.1">
    <property type="nucleotide sequence ID" value="NZ_JANKIN010000017.1"/>
</dbReference>
<evidence type="ECO:0000313" key="1">
    <source>
        <dbReference type="EMBL" id="EAJ1622837.1"/>
    </source>
</evidence>
<organism evidence="2 3">
    <name type="scientific">Campylobacter upsaliensis</name>
    <dbReference type="NCBI Taxonomy" id="28080"/>
    <lineage>
        <taxon>Bacteria</taxon>
        <taxon>Pseudomonadati</taxon>
        <taxon>Campylobacterota</taxon>
        <taxon>Epsilonproteobacteria</taxon>
        <taxon>Campylobacterales</taxon>
        <taxon>Campylobacteraceae</taxon>
        <taxon>Campylobacter</taxon>
    </lineage>
</organism>